<dbReference type="InterPro" id="IPR007470">
    <property type="entry name" value="HemX"/>
</dbReference>
<keyword evidence="2" id="KW-0812">Transmembrane</keyword>
<dbReference type="Pfam" id="PF04375">
    <property type="entry name" value="HemX"/>
    <property type="match status" value="1"/>
</dbReference>
<feature type="region of interest" description="Disordered" evidence="1">
    <location>
        <begin position="1"/>
        <end position="27"/>
    </location>
</feature>
<dbReference type="PANTHER" id="PTHR38043:SF1">
    <property type="entry name" value="PROTEIN HEMX"/>
    <property type="match status" value="1"/>
</dbReference>
<evidence type="ECO:0000256" key="1">
    <source>
        <dbReference type="SAM" id="MobiDB-lite"/>
    </source>
</evidence>
<evidence type="ECO:0000256" key="2">
    <source>
        <dbReference type="SAM" id="Phobius"/>
    </source>
</evidence>
<accession>A0A1A8XNW7</accession>
<dbReference type="RefSeq" id="WP_186410469.1">
    <property type="nucleotide sequence ID" value="NZ_FLQY01000096.1"/>
</dbReference>
<keyword evidence="2" id="KW-1133">Transmembrane helix</keyword>
<feature type="compositionally biased region" description="Polar residues" evidence="1">
    <location>
        <begin position="1"/>
        <end position="15"/>
    </location>
</feature>
<dbReference type="EMBL" id="FLQY01000096">
    <property type="protein sequence ID" value="SBT06336.1"/>
    <property type="molecule type" value="Genomic_DNA"/>
</dbReference>
<evidence type="ECO:0000313" key="3">
    <source>
        <dbReference type="EMBL" id="SBT06336.1"/>
    </source>
</evidence>
<protein>
    <submittedName>
        <fullName evidence="3">Putative enzyme of heme biosynthesis</fullName>
    </submittedName>
</protein>
<dbReference type="AlphaFoldDB" id="A0A1A8XNW7"/>
<organism evidence="3 4">
    <name type="scientific">Candidatus Propionivibrio aalborgensis</name>
    <dbReference type="NCBI Taxonomy" id="1860101"/>
    <lineage>
        <taxon>Bacteria</taxon>
        <taxon>Pseudomonadati</taxon>
        <taxon>Pseudomonadota</taxon>
        <taxon>Betaproteobacteria</taxon>
        <taxon>Rhodocyclales</taxon>
        <taxon>Rhodocyclaceae</taxon>
        <taxon>Propionivibrio</taxon>
    </lineage>
</organism>
<feature type="transmembrane region" description="Helical" evidence="2">
    <location>
        <begin position="41"/>
        <end position="58"/>
    </location>
</feature>
<name>A0A1A8XNW7_9RHOO</name>
<dbReference type="PANTHER" id="PTHR38043">
    <property type="entry name" value="PROTEIN HEMX"/>
    <property type="match status" value="1"/>
</dbReference>
<keyword evidence="4" id="KW-1185">Reference proteome</keyword>
<keyword evidence="2" id="KW-0472">Membrane</keyword>
<evidence type="ECO:0000313" key="4">
    <source>
        <dbReference type="Proteomes" id="UP000199600"/>
    </source>
</evidence>
<sequence>MTDTVDQHPTPSQDTAPPIAEAVASGTPERRKSSYAAWKSPWLYVALVALGLAAWQWYETRTRLADTQQELARRLSENDTVAHESRTLSKQAQEQFALLQGKLGALEGKIADSQSQQAALEELYQEVARSRDDWALAEVEQSVTLASQQLQLAGNLQGAVLALQTAEARIAGSSRPQFISLRKILASDLERLRALPQVDLPEMSLRLESLIAAVDTMPLAVDGRPQNSFKPKDAFVEASWESLGTQAFWRQLAMELWGEFRSLVRIQRFDRDEPALLAPGQDFFLRENLKLRLLNARLALLAHEQSVFRNELKQTQLWVDRYFDASDKSVQIARESLKQLSSTEISIAMPNLNESLSAIKNFKRGEERK</sequence>
<gene>
    <name evidence="3" type="ORF">PROAA_1850018</name>
</gene>
<reference evidence="3 4" key="1">
    <citation type="submission" date="2016-06" db="EMBL/GenBank/DDBJ databases">
        <authorList>
            <person name="Kjaerup R.B."/>
            <person name="Dalgaard T.S."/>
            <person name="Juul-Madsen H.R."/>
        </authorList>
    </citation>
    <scope>NUCLEOTIDE SEQUENCE [LARGE SCALE GENOMIC DNA]</scope>
    <source>
        <strain evidence="3">2</strain>
    </source>
</reference>
<proteinExistence type="predicted"/>
<dbReference type="Proteomes" id="UP000199600">
    <property type="component" value="Unassembled WGS sequence"/>
</dbReference>